<keyword evidence="3" id="KW-1185">Reference proteome</keyword>
<protein>
    <recommendedName>
        <fullName evidence="4">Lipocalin-like domain-containing protein</fullName>
    </recommendedName>
</protein>
<dbReference type="AlphaFoldDB" id="A0A1V9G7B4"/>
<dbReference type="RefSeq" id="WP_081145403.1">
    <property type="nucleotide sequence ID" value="NZ_LVYD01000002.1"/>
</dbReference>
<reference evidence="2 3" key="1">
    <citation type="submission" date="2016-03" db="EMBL/GenBank/DDBJ databases">
        <title>Niastella vici sp. nov., isolated from farmland soil.</title>
        <authorList>
            <person name="Chen L."/>
            <person name="Wang D."/>
            <person name="Yang S."/>
            <person name="Wang G."/>
        </authorList>
    </citation>
    <scope>NUCLEOTIDE SEQUENCE [LARGE SCALE GENOMIC DNA]</scope>
    <source>
        <strain evidence="2 3">DJ57</strain>
    </source>
</reference>
<evidence type="ECO:0000256" key="1">
    <source>
        <dbReference type="SAM" id="SignalP"/>
    </source>
</evidence>
<proteinExistence type="predicted"/>
<sequence>MKKVYAGSLLALSVLTFACNKSKDKSTSDLLQGKWYATTGQSNDHYSGQDHPASYTYNKGDVTLEFKGAQLYINDQGSIDTFPFKVLNDTTLFIDNAELLILKKLTGSELTTYSIYNSNSSDFSEETTNFNKY</sequence>
<name>A0A1V9G7B4_9BACT</name>
<feature type="signal peptide" evidence="1">
    <location>
        <begin position="1"/>
        <end position="18"/>
    </location>
</feature>
<feature type="chain" id="PRO_5012393236" description="Lipocalin-like domain-containing protein" evidence="1">
    <location>
        <begin position="19"/>
        <end position="133"/>
    </location>
</feature>
<dbReference type="Proteomes" id="UP000192796">
    <property type="component" value="Unassembled WGS sequence"/>
</dbReference>
<evidence type="ECO:0008006" key="4">
    <source>
        <dbReference type="Google" id="ProtNLM"/>
    </source>
</evidence>
<dbReference type="PROSITE" id="PS51257">
    <property type="entry name" value="PROKAR_LIPOPROTEIN"/>
    <property type="match status" value="1"/>
</dbReference>
<evidence type="ECO:0000313" key="2">
    <source>
        <dbReference type="EMBL" id="OQP66462.1"/>
    </source>
</evidence>
<accession>A0A1V9G7B4</accession>
<gene>
    <name evidence="2" type="ORF">A3860_13300</name>
</gene>
<organism evidence="2 3">
    <name type="scientific">Niastella vici</name>
    <dbReference type="NCBI Taxonomy" id="1703345"/>
    <lineage>
        <taxon>Bacteria</taxon>
        <taxon>Pseudomonadati</taxon>
        <taxon>Bacteroidota</taxon>
        <taxon>Chitinophagia</taxon>
        <taxon>Chitinophagales</taxon>
        <taxon>Chitinophagaceae</taxon>
        <taxon>Niastella</taxon>
    </lineage>
</organism>
<evidence type="ECO:0000313" key="3">
    <source>
        <dbReference type="Proteomes" id="UP000192796"/>
    </source>
</evidence>
<dbReference type="OrthoDB" id="667489at2"/>
<comment type="caution">
    <text evidence="2">The sequence shown here is derived from an EMBL/GenBank/DDBJ whole genome shotgun (WGS) entry which is preliminary data.</text>
</comment>
<keyword evidence="1" id="KW-0732">Signal</keyword>
<dbReference type="EMBL" id="LVYD01000002">
    <property type="protein sequence ID" value="OQP66462.1"/>
    <property type="molecule type" value="Genomic_DNA"/>
</dbReference>